<protein>
    <submittedName>
        <fullName evidence="1">Uncharacterized protein</fullName>
    </submittedName>
</protein>
<dbReference type="PANTHER" id="PTHR33210">
    <property type="entry name" value="PROTODERMAL FACTOR 1"/>
    <property type="match status" value="1"/>
</dbReference>
<reference evidence="1 2" key="1">
    <citation type="journal article" date="2024" name="Plant Biotechnol. J.">
        <title>Dendrobium thyrsiflorum genome and its molecular insights into genes involved in important horticultural traits.</title>
        <authorList>
            <person name="Chen B."/>
            <person name="Wang J.Y."/>
            <person name="Zheng P.J."/>
            <person name="Li K.L."/>
            <person name="Liang Y.M."/>
            <person name="Chen X.F."/>
            <person name="Zhang C."/>
            <person name="Zhao X."/>
            <person name="He X."/>
            <person name="Zhang G.Q."/>
            <person name="Liu Z.J."/>
            <person name="Xu Q."/>
        </authorList>
    </citation>
    <scope>NUCLEOTIDE SEQUENCE [LARGE SCALE GENOMIC DNA]</scope>
    <source>
        <strain evidence="1">GZMU011</strain>
    </source>
</reference>
<name>A0ABD0U616_DENTH</name>
<evidence type="ECO:0000313" key="2">
    <source>
        <dbReference type="Proteomes" id="UP001552299"/>
    </source>
</evidence>
<gene>
    <name evidence="1" type="ORF">M5K25_022329</name>
</gene>
<comment type="caution">
    <text evidence="1">The sequence shown here is derived from an EMBL/GenBank/DDBJ whole genome shotgun (WGS) entry which is preliminary data.</text>
</comment>
<dbReference type="AlphaFoldDB" id="A0ABD0U616"/>
<evidence type="ECO:0000313" key="1">
    <source>
        <dbReference type="EMBL" id="KAL0907878.1"/>
    </source>
</evidence>
<sequence>MLLERYEPKLTLLDVIQKNDDNCGSIFIKLVKQASTALLNSYTGPGYPYNTWEVKALLLEAILSKEDEASQAEVFSQANHGCS</sequence>
<keyword evidence="2" id="KW-1185">Reference proteome</keyword>
<proteinExistence type="predicted"/>
<dbReference type="EMBL" id="JANQDX010000017">
    <property type="protein sequence ID" value="KAL0907878.1"/>
    <property type="molecule type" value="Genomic_DNA"/>
</dbReference>
<organism evidence="1 2">
    <name type="scientific">Dendrobium thyrsiflorum</name>
    <name type="common">Pinecone-like raceme dendrobium</name>
    <name type="synonym">Orchid</name>
    <dbReference type="NCBI Taxonomy" id="117978"/>
    <lineage>
        <taxon>Eukaryota</taxon>
        <taxon>Viridiplantae</taxon>
        <taxon>Streptophyta</taxon>
        <taxon>Embryophyta</taxon>
        <taxon>Tracheophyta</taxon>
        <taxon>Spermatophyta</taxon>
        <taxon>Magnoliopsida</taxon>
        <taxon>Liliopsida</taxon>
        <taxon>Asparagales</taxon>
        <taxon>Orchidaceae</taxon>
        <taxon>Epidendroideae</taxon>
        <taxon>Malaxideae</taxon>
        <taxon>Dendrobiinae</taxon>
        <taxon>Dendrobium</taxon>
    </lineage>
</organism>
<accession>A0ABD0U616</accession>
<dbReference type="InterPro" id="IPR039923">
    <property type="entry name" value="Protodermal_1"/>
</dbReference>
<dbReference type="Proteomes" id="UP001552299">
    <property type="component" value="Unassembled WGS sequence"/>
</dbReference>
<dbReference type="PANTHER" id="PTHR33210:SF16">
    <property type="entry name" value="OS04G0517000 PROTEIN"/>
    <property type="match status" value="1"/>
</dbReference>